<dbReference type="AlphaFoldDB" id="A0A2S7DA89"/>
<dbReference type="Proteomes" id="UP000239561">
    <property type="component" value="Unassembled WGS sequence"/>
</dbReference>
<dbReference type="EMBL" id="MDED01000077">
    <property type="protein sequence ID" value="PPU70709.1"/>
    <property type="molecule type" value="Genomic_DNA"/>
</dbReference>
<evidence type="ECO:0000313" key="1">
    <source>
        <dbReference type="EMBL" id="PPU70709.1"/>
    </source>
</evidence>
<accession>A0A2S7DA89</accession>
<dbReference type="RefSeq" id="WP_104605687.1">
    <property type="nucleotide sequence ID" value="NZ_CP082217.1"/>
</dbReference>
<comment type="caution">
    <text evidence="1">The sequence shown here is derived from an EMBL/GenBank/DDBJ whole genome shotgun (WGS) entry which is preliminary data.</text>
</comment>
<protein>
    <submittedName>
        <fullName evidence="1">Uncharacterized protein</fullName>
    </submittedName>
</protein>
<gene>
    <name evidence="1" type="ORF">XcuCFBP2542_18500</name>
</gene>
<reference evidence="1 2" key="1">
    <citation type="submission" date="2016-08" db="EMBL/GenBank/DDBJ databases">
        <authorList>
            <person name="Seilhamer J.J."/>
        </authorList>
    </citation>
    <scope>NUCLEOTIDE SEQUENCE [LARGE SCALE GENOMIC DNA]</scope>
    <source>
        <strain evidence="1 2">CFBP2542</strain>
    </source>
</reference>
<organism evidence="1 2">
    <name type="scientific">Xanthomonas cucurbitae</name>
    <dbReference type="NCBI Taxonomy" id="56453"/>
    <lineage>
        <taxon>Bacteria</taxon>
        <taxon>Pseudomonadati</taxon>
        <taxon>Pseudomonadota</taxon>
        <taxon>Gammaproteobacteria</taxon>
        <taxon>Lysobacterales</taxon>
        <taxon>Lysobacteraceae</taxon>
        <taxon>Xanthomonas</taxon>
    </lineage>
</organism>
<evidence type="ECO:0000313" key="2">
    <source>
        <dbReference type="Proteomes" id="UP000239561"/>
    </source>
</evidence>
<proteinExistence type="predicted"/>
<sequence>MPFLNEFIPESDVVKYNLEAIDRGFVVGGTNARDWTIDRDRNMYLRNVANGAGTEFEVRNQTKFSFHWHGEILTLRLDLVGGGGARDQSGWSHWRLMWINDGKGLPAHLKADKGQFMADLQDALLAYKDFGVHSRNTDYHIVLEVDGNLYYKI</sequence>
<name>A0A2S7DA89_9XANT</name>